<gene>
    <name evidence="2" type="ORF">FHT02_000524</name>
</gene>
<organism evidence="2 3">
    <name type="scientific">Sphingomonas xinjiangensis</name>
    <dbReference type="NCBI Taxonomy" id="643568"/>
    <lineage>
        <taxon>Bacteria</taxon>
        <taxon>Pseudomonadati</taxon>
        <taxon>Pseudomonadota</taxon>
        <taxon>Alphaproteobacteria</taxon>
        <taxon>Sphingomonadales</taxon>
        <taxon>Sphingomonadaceae</taxon>
        <taxon>Sphingomonas</taxon>
    </lineage>
</organism>
<sequence length="260" mass="28197">MSIRLMTAAWSLKLSSTDKLVLLALADWSNDDGLCWPSMAQLADKSGLTDRAIRTSVGRLVLAGHLTRNEVAGKGVRYTVHPGTSCPPEARSPRKSFPPEPASPRNETTETPERRSANTSVTTNTSQKTTSSSRAGASDAGRYHRLPEGWTPTKALPEALAAKVTKWPPGKLQDELEAMRGWAANAKNENGKGKKLCWDTAWHGWLRRADDDWRAKPANRNGANCNGLGRTASAAISVFGEPERQAPRPPPAELRRIGVG</sequence>
<evidence type="ECO:0000256" key="1">
    <source>
        <dbReference type="SAM" id="MobiDB-lite"/>
    </source>
</evidence>
<dbReference type="InterPro" id="IPR036388">
    <property type="entry name" value="WH-like_DNA-bd_sf"/>
</dbReference>
<feature type="region of interest" description="Disordered" evidence="1">
    <location>
        <begin position="240"/>
        <end position="260"/>
    </location>
</feature>
<evidence type="ECO:0008006" key="4">
    <source>
        <dbReference type="Google" id="ProtNLM"/>
    </source>
</evidence>
<evidence type="ECO:0000313" key="3">
    <source>
        <dbReference type="Proteomes" id="UP000527143"/>
    </source>
</evidence>
<feature type="compositionally biased region" description="Basic and acidic residues" evidence="1">
    <location>
        <begin position="107"/>
        <end position="116"/>
    </location>
</feature>
<dbReference type="RefSeq" id="WP_184083914.1">
    <property type="nucleotide sequence ID" value="NZ_JACIJF010000001.1"/>
</dbReference>
<name>A0A840YEX3_9SPHN</name>
<dbReference type="Pfam" id="PF13730">
    <property type="entry name" value="HTH_36"/>
    <property type="match status" value="1"/>
</dbReference>
<keyword evidence="3" id="KW-1185">Reference proteome</keyword>
<reference evidence="2 3" key="1">
    <citation type="submission" date="2020-08" db="EMBL/GenBank/DDBJ databases">
        <title>Genomic Encyclopedia of Type Strains, Phase IV (KMG-IV): sequencing the most valuable type-strain genomes for metagenomic binning, comparative biology and taxonomic classification.</title>
        <authorList>
            <person name="Goeker M."/>
        </authorList>
    </citation>
    <scope>NUCLEOTIDE SEQUENCE [LARGE SCALE GENOMIC DNA]</scope>
    <source>
        <strain evidence="2 3">DSM 26736</strain>
    </source>
</reference>
<dbReference type="Gene3D" id="1.10.10.10">
    <property type="entry name" value="Winged helix-like DNA-binding domain superfamily/Winged helix DNA-binding domain"/>
    <property type="match status" value="1"/>
</dbReference>
<proteinExistence type="predicted"/>
<dbReference type="AlphaFoldDB" id="A0A840YEX3"/>
<feature type="compositionally biased region" description="Low complexity" evidence="1">
    <location>
        <begin position="119"/>
        <end position="140"/>
    </location>
</feature>
<dbReference type="Proteomes" id="UP000527143">
    <property type="component" value="Unassembled WGS sequence"/>
</dbReference>
<comment type="caution">
    <text evidence="2">The sequence shown here is derived from an EMBL/GenBank/DDBJ whole genome shotgun (WGS) entry which is preliminary data.</text>
</comment>
<feature type="region of interest" description="Disordered" evidence="1">
    <location>
        <begin position="78"/>
        <end position="150"/>
    </location>
</feature>
<dbReference type="EMBL" id="JACIJF010000001">
    <property type="protein sequence ID" value="MBB5709318.1"/>
    <property type="molecule type" value="Genomic_DNA"/>
</dbReference>
<accession>A0A840YEX3</accession>
<protein>
    <recommendedName>
        <fullName evidence="4">Helix-turn-helix domain-containing protein</fullName>
    </recommendedName>
</protein>
<evidence type="ECO:0000313" key="2">
    <source>
        <dbReference type="EMBL" id="MBB5709318.1"/>
    </source>
</evidence>